<keyword evidence="3" id="KW-1185">Reference proteome</keyword>
<gene>
    <name evidence="2" type="ORF">ARALYDRAFT_897337</name>
</gene>
<organism evidence="3">
    <name type="scientific">Arabidopsis lyrata subsp. lyrata</name>
    <name type="common">Lyre-leaved rock-cress</name>
    <dbReference type="NCBI Taxonomy" id="81972"/>
    <lineage>
        <taxon>Eukaryota</taxon>
        <taxon>Viridiplantae</taxon>
        <taxon>Streptophyta</taxon>
        <taxon>Embryophyta</taxon>
        <taxon>Tracheophyta</taxon>
        <taxon>Spermatophyta</taxon>
        <taxon>Magnoliopsida</taxon>
        <taxon>eudicotyledons</taxon>
        <taxon>Gunneridae</taxon>
        <taxon>Pentapetalae</taxon>
        <taxon>rosids</taxon>
        <taxon>malvids</taxon>
        <taxon>Brassicales</taxon>
        <taxon>Brassicaceae</taxon>
        <taxon>Camelineae</taxon>
        <taxon>Arabidopsis</taxon>
    </lineage>
</organism>
<protein>
    <recommendedName>
        <fullName evidence="1">DC1-like C-terminal domain-containing protein</fullName>
    </recommendedName>
</protein>
<feature type="domain" description="DC1-like C-terminal" evidence="1">
    <location>
        <begin position="14"/>
        <end position="55"/>
    </location>
</feature>
<dbReference type="Proteomes" id="UP000008694">
    <property type="component" value="Unassembled WGS sequence"/>
</dbReference>
<dbReference type="Gramene" id="scaffold_301307.1">
    <property type="protein sequence ID" value="scaffold_301307.1"/>
    <property type="gene ID" value="scaffold_301307.1"/>
</dbReference>
<proteinExistence type="predicted"/>
<dbReference type="AlphaFoldDB" id="D7LAM3"/>
<accession>D7LAM3</accession>
<evidence type="ECO:0000259" key="1">
    <source>
        <dbReference type="Pfam" id="PF22926"/>
    </source>
</evidence>
<dbReference type="HOGENOM" id="CLU_2852696_0_0_1"/>
<evidence type="ECO:0000313" key="2">
    <source>
        <dbReference type="EMBL" id="EFH58985.1"/>
    </source>
</evidence>
<dbReference type="Pfam" id="PF22926">
    <property type="entry name" value="C1-like_CT"/>
    <property type="match status" value="1"/>
</dbReference>
<evidence type="ECO:0000313" key="3">
    <source>
        <dbReference type="Proteomes" id="UP000008694"/>
    </source>
</evidence>
<sequence>MKPGFRFKYYSSKVEVRRNSNSTRLNCVECGNRCPRYIYYKNDNSVTVTCSLNCLEKKLIPLKTF</sequence>
<reference evidence="3" key="1">
    <citation type="journal article" date="2011" name="Nat. Genet.">
        <title>The Arabidopsis lyrata genome sequence and the basis of rapid genome size change.</title>
        <authorList>
            <person name="Hu T.T."/>
            <person name="Pattyn P."/>
            <person name="Bakker E.G."/>
            <person name="Cao J."/>
            <person name="Cheng J.-F."/>
            <person name="Clark R.M."/>
            <person name="Fahlgren N."/>
            <person name="Fawcett J.A."/>
            <person name="Grimwood J."/>
            <person name="Gundlach H."/>
            <person name="Haberer G."/>
            <person name="Hollister J.D."/>
            <person name="Ossowski S."/>
            <person name="Ottilar R.P."/>
            <person name="Salamov A.A."/>
            <person name="Schneeberger K."/>
            <person name="Spannagl M."/>
            <person name="Wang X."/>
            <person name="Yang L."/>
            <person name="Nasrallah M.E."/>
            <person name="Bergelson J."/>
            <person name="Carrington J.C."/>
            <person name="Gaut B.S."/>
            <person name="Schmutz J."/>
            <person name="Mayer K.F.X."/>
            <person name="Van de Peer Y."/>
            <person name="Grigoriev I.V."/>
            <person name="Nordborg M."/>
            <person name="Weigel D."/>
            <person name="Guo Y.-L."/>
        </authorList>
    </citation>
    <scope>NUCLEOTIDE SEQUENCE [LARGE SCALE GENOMIC DNA]</scope>
    <source>
        <strain evidence="3">cv. MN47</strain>
    </source>
</reference>
<dbReference type="InterPro" id="IPR054483">
    <property type="entry name" value="DC1-like_CT"/>
</dbReference>
<name>D7LAM3_ARALL</name>
<dbReference type="EMBL" id="GL348715">
    <property type="protein sequence ID" value="EFH58985.1"/>
    <property type="molecule type" value="Genomic_DNA"/>
</dbReference>